<dbReference type="EMBL" id="MKIO01000040">
    <property type="protein sequence ID" value="OLP53218.1"/>
    <property type="molecule type" value="Genomic_DNA"/>
</dbReference>
<name>A0A1Q9AE39_9HYPH</name>
<gene>
    <name evidence="2" type="ORF">BJF92_00120</name>
</gene>
<dbReference type="PANTHER" id="PTHR43767">
    <property type="entry name" value="LONG-CHAIN-FATTY-ACID--COA LIGASE"/>
    <property type="match status" value="1"/>
</dbReference>
<evidence type="ECO:0000259" key="1">
    <source>
        <dbReference type="Pfam" id="PF00501"/>
    </source>
</evidence>
<dbReference type="Proteomes" id="UP000186143">
    <property type="component" value="Unassembled WGS sequence"/>
</dbReference>
<dbReference type="OrthoDB" id="9803968at2"/>
<dbReference type="STRING" id="1672749.BJF92_00120"/>
<comment type="caution">
    <text evidence="2">The sequence shown here is derived from an EMBL/GenBank/DDBJ whole genome shotgun (WGS) entry which is preliminary data.</text>
</comment>
<dbReference type="Pfam" id="PF00501">
    <property type="entry name" value="AMP-binding"/>
    <property type="match status" value="1"/>
</dbReference>
<protein>
    <recommendedName>
        <fullName evidence="1">AMP-dependent synthetase/ligase domain-containing protein</fullName>
    </recommendedName>
</protein>
<dbReference type="PANTHER" id="PTHR43767:SF10">
    <property type="entry name" value="SURFACTIN SYNTHASE SUBUNIT 1"/>
    <property type="match status" value="1"/>
</dbReference>
<organism evidence="2 3">
    <name type="scientific">Xaviernesmea rhizosphaerae</name>
    <dbReference type="NCBI Taxonomy" id="1672749"/>
    <lineage>
        <taxon>Bacteria</taxon>
        <taxon>Pseudomonadati</taxon>
        <taxon>Pseudomonadota</taxon>
        <taxon>Alphaproteobacteria</taxon>
        <taxon>Hyphomicrobiales</taxon>
        <taxon>Rhizobiaceae</taxon>
        <taxon>Rhizobium/Agrobacterium group</taxon>
        <taxon>Xaviernesmea</taxon>
    </lineage>
</organism>
<dbReference type="InterPro" id="IPR020845">
    <property type="entry name" value="AMP-binding_CS"/>
</dbReference>
<proteinExistence type="predicted"/>
<dbReference type="InterPro" id="IPR000873">
    <property type="entry name" value="AMP-dep_synth/lig_dom"/>
</dbReference>
<dbReference type="SUPFAM" id="SSF56801">
    <property type="entry name" value="Acetyl-CoA synthetase-like"/>
    <property type="match status" value="1"/>
</dbReference>
<reference evidence="2 3" key="1">
    <citation type="submission" date="2016-09" db="EMBL/GenBank/DDBJ databases">
        <title>Rhizobium sp. nov., a novel species isolated from the rice rhizosphere.</title>
        <authorList>
            <person name="Zhao J."/>
            <person name="Zhang X."/>
        </authorList>
    </citation>
    <scope>NUCLEOTIDE SEQUENCE [LARGE SCALE GENOMIC DNA]</scope>
    <source>
        <strain evidence="2 3">MH17</strain>
    </source>
</reference>
<dbReference type="InterPro" id="IPR050237">
    <property type="entry name" value="ATP-dep_AMP-bd_enzyme"/>
</dbReference>
<dbReference type="PROSITE" id="PS00455">
    <property type="entry name" value="AMP_BINDING"/>
    <property type="match status" value="1"/>
</dbReference>
<evidence type="ECO:0000313" key="2">
    <source>
        <dbReference type="EMBL" id="OLP53218.1"/>
    </source>
</evidence>
<sequence length="487" mass="52346">MTGVFPSQPTSLRLMDAIGDSESRALFLCEDGAELVLGQMLALAEHAGFRETRRRLVFCLSDNDPGGLLGYLALMRAGAVPAMLGTALPGERIAALINVYRPDFLWLPEKRVAEFADLVPVHDAHGYWLLAAQAGEGHALHPDLALLLATSGSTGSPKFVRLSHTNLHANAAAIVRYLALTPKDRPVTTLPPAYSYGLSVLHSHLLAGSTIALTARTFFDRGFWDVLRSAGVTSLAGVPYHYEMLKKLRFASMDLPALNTLTQAGGRMDPALTREFATLCAERGMRFFSMYGQTEATARMAYLSPDKAIRKAGSIGQPIPGGRFQLIDAEDAPVEGSDLAGELVYEGPNVCLGYAEGAADLALGDVFGGTLRTGDLAQRDAEGDYTIVGRLKRFLKLFGYRVNLEDIERALIADGHAVACAGRDDLLEIYLVEGTPEIGKAIKSRLVSEIKVAPQGIKVHAVAALPRGDNGKIRYGDLDGLSRETLA</sequence>
<dbReference type="InterPro" id="IPR042099">
    <property type="entry name" value="ANL_N_sf"/>
</dbReference>
<feature type="domain" description="AMP-dependent synthetase/ligase" evidence="1">
    <location>
        <begin position="47"/>
        <end position="354"/>
    </location>
</feature>
<evidence type="ECO:0000313" key="3">
    <source>
        <dbReference type="Proteomes" id="UP000186143"/>
    </source>
</evidence>
<dbReference type="RefSeq" id="WP_078058278.1">
    <property type="nucleotide sequence ID" value="NZ_MKIO01000040.1"/>
</dbReference>
<accession>A0A1Q9AE39</accession>
<dbReference type="AlphaFoldDB" id="A0A1Q9AE39"/>
<dbReference type="Gene3D" id="3.40.50.12780">
    <property type="entry name" value="N-terminal domain of ligase-like"/>
    <property type="match status" value="1"/>
</dbReference>